<evidence type="ECO:0000256" key="6">
    <source>
        <dbReference type="PIRSR" id="PIRSR602081-1"/>
    </source>
</evidence>
<feature type="binding site" evidence="6">
    <location>
        <begin position="371"/>
        <end position="373"/>
    </location>
    <ligand>
        <name>FAD</name>
        <dbReference type="ChEBI" id="CHEBI:57692"/>
    </ligand>
</feature>
<dbReference type="InterPro" id="IPR036155">
    <property type="entry name" value="Crypto/Photolyase_N_sf"/>
</dbReference>
<dbReference type="InterPro" id="IPR005101">
    <property type="entry name" value="Cryptochr/Photolyase_FAD-bd"/>
</dbReference>
<gene>
    <name evidence="9" type="ORF">SAMN04488079_103177</name>
</gene>
<proteinExistence type="inferred from homology"/>
<evidence type="ECO:0000256" key="2">
    <source>
        <dbReference type="ARBA" id="ARBA00017881"/>
    </source>
</evidence>
<keyword evidence="5 7" id="KW-0157">Chromophore</keyword>
<evidence type="ECO:0000256" key="1">
    <source>
        <dbReference type="ARBA" id="ARBA00005862"/>
    </source>
</evidence>
<sequence length="442" mass="51735">MYKTGLYWIQHDLRIHDNAALLEASLNCEQLICLYCFDPAWFRQSRLNARPMGVLRRQFLNKTLHDLGKELKNRGQRLIVMTADPVSAISVLIKNHHIDAVYRSHHVGVFETRQWHHLKVDFPRTLFHSVSTHTLFRPEQLPFAISDLPATFTDFKDCCEAIAVDKPLAMPQWLAPPVEALTGLTHQTETEVAELHYCYGGEKMALDHLEQYFSSDLPAQYKTVRNELDGWENSTKMSAWLACGALSPRKLMARLKRYESEHTANESTYWIYYELLWREYFQWYAQRYQHKLFKAEGINRQKISCCFYPERYQKWCNGNTPYPLVNACMKQLNETGYLSNRGRQIVASCFVNELQLDWRFGAAYFEQQLIDYDVASNWGNWQYIAGVGADPRGGRHFDLDKQTEIYDADRRFIRRWKGEASQYPLDSLDAADWPIMPPDKNS</sequence>
<dbReference type="GO" id="GO:0003913">
    <property type="term" value="F:DNA photolyase activity"/>
    <property type="evidence" value="ECO:0007669"/>
    <property type="project" value="InterPro"/>
</dbReference>
<dbReference type="InterPro" id="IPR006050">
    <property type="entry name" value="DNA_photolyase_N"/>
</dbReference>
<dbReference type="Pfam" id="PF03441">
    <property type="entry name" value="FAD_binding_7"/>
    <property type="match status" value="1"/>
</dbReference>
<feature type="binding site" evidence="6">
    <location>
        <begin position="234"/>
        <end position="238"/>
    </location>
    <ligand>
        <name>FAD</name>
        <dbReference type="ChEBI" id="CHEBI:57692"/>
    </ligand>
</feature>
<dbReference type="PROSITE" id="PS51645">
    <property type="entry name" value="PHR_CRY_ALPHA_BETA"/>
    <property type="match status" value="1"/>
</dbReference>
<dbReference type="GO" id="GO:0003677">
    <property type="term" value="F:DNA binding"/>
    <property type="evidence" value="ECO:0007669"/>
    <property type="project" value="TreeGrafter"/>
</dbReference>
<dbReference type="InterPro" id="IPR036134">
    <property type="entry name" value="Crypto/Photolyase_FAD-like_sf"/>
</dbReference>
<dbReference type="OrthoDB" id="9772484at2"/>
<dbReference type="InterPro" id="IPR014133">
    <property type="entry name" value="Cry_DASH"/>
</dbReference>
<dbReference type="STRING" id="45496.SAMN04488079_103177"/>
<evidence type="ECO:0000313" key="9">
    <source>
        <dbReference type="EMBL" id="SFJ97744.1"/>
    </source>
</evidence>
<dbReference type="RefSeq" id="WP_091711798.1">
    <property type="nucleotide sequence ID" value="NZ_FOSH01000003.1"/>
</dbReference>
<protein>
    <recommendedName>
        <fullName evidence="2 7">Cryptochrome DASH</fullName>
    </recommendedName>
</protein>
<organism evidence="9 10">
    <name type="scientific">Methylophaga sulfidovorans</name>
    <dbReference type="NCBI Taxonomy" id="45496"/>
    <lineage>
        <taxon>Bacteria</taxon>
        <taxon>Pseudomonadati</taxon>
        <taxon>Pseudomonadota</taxon>
        <taxon>Gammaproteobacteria</taxon>
        <taxon>Thiotrichales</taxon>
        <taxon>Piscirickettsiaceae</taxon>
        <taxon>Methylophaga</taxon>
    </lineage>
</organism>
<dbReference type="Pfam" id="PF00875">
    <property type="entry name" value="DNA_photolyase"/>
    <property type="match status" value="1"/>
</dbReference>
<evidence type="ECO:0000313" key="10">
    <source>
        <dbReference type="Proteomes" id="UP000198924"/>
    </source>
</evidence>
<dbReference type="EMBL" id="FOSH01000003">
    <property type="protein sequence ID" value="SFJ97744.1"/>
    <property type="molecule type" value="Genomic_DNA"/>
</dbReference>
<dbReference type="PRINTS" id="PR00147">
    <property type="entry name" value="DNAPHOTLYASE"/>
</dbReference>
<dbReference type="InterPro" id="IPR002081">
    <property type="entry name" value="Cryptochrome/DNA_photolyase_1"/>
</dbReference>
<dbReference type="PANTHER" id="PTHR11455">
    <property type="entry name" value="CRYPTOCHROME"/>
    <property type="match status" value="1"/>
</dbReference>
<dbReference type="Gene3D" id="1.25.40.80">
    <property type="match status" value="1"/>
</dbReference>
<comment type="similarity">
    <text evidence="1 7">Belongs to the DNA photolyase class-1 family.</text>
</comment>
<dbReference type="Gene3D" id="1.10.579.10">
    <property type="entry name" value="DNA Cyclobutane Dipyrimidine Photolyase, subunit A, domain 3"/>
    <property type="match status" value="1"/>
</dbReference>
<evidence type="ECO:0000259" key="8">
    <source>
        <dbReference type="PROSITE" id="PS51645"/>
    </source>
</evidence>
<evidence type="ECO:0000256" key="3">
    <source>
        <dbReference type="ARBA" id="ARBA00022630"/>
    </source>
</evidence>
<dbReference type="Proteomes" id="UP000198924">
    <property type="component" value="Unassembled WGS sequence"/>
</dbReference>
<dbReference type="GO" id="GO:0071949">
    <property type="term" value="F:FAD binding"/>
    <property type="evidence" value="ECO:0007669"/>
    <property type="project" value="TreeGrafter"/>
</dbReference>
<comment type="cofactor">
    <cofactor evidence="6 7">
        <name>FAD</name>
        <dbReference type="ChEBI" id="CHEBI:57692"/>
    </cofactor>
    <text evidence="6 7">Binds 1 FAD per subunit.</text>
</comment>
<feature type="binding site" evidence="6">
    <location>
        <position position="221"/>
    </location>
    <ligand>
        <name>FAD</name>
        <dbReference type="ChEBI" id="CHEBI:57692"/>
    </ligand>
</feature>
<dbReference type="GO" id="GO:0000719">
    <property type="term" value="P:photoreactive repair"/>
    <property type="evidence" value="ECO:0007669"/>
    <property type="project" value="TreeGrafter"/>
</dbReference>
<keyword evidence="3 6" id="KW-0285">Flavoprotein</keyword>
<comment type="cofactor">
    <cofactor evidence="7">
        <name>(6R)-5,10-methylene-5,6,7,8-tetrahydrofolate</name>
        <dbReference type="ChEBI" id="CHEBI:15636"/>
    </cofactor>
    <text evidence="7">Binds 1 5,10-methenyltetrahydrofolate (MTHF) per subunit.</text>
</comment>
<dbReference type="NCBIfam" id="TIGR02765">
    <property type="entry name" value="crypto_DASH"/>
    <property type="match status" value="1"/>
</dbReference>
<dbReference type="InterPro" id="IPR014729">
    <property type="entry name" value="Rossmann-like_a/b/a_fold"/>
</dbReference>
<dbReference type="SUPFAM" id="SSF52425">
    <property type="entry name" value="Cryptochrome/photolyase, N-terminal domain"/>
    <property type="match status" value="1"/>
</dbReference>
<reference evidence="10" key="1">
    <citation type="submission" date="2016-10" db="EMBL/GenBank/DDBJ databases">
        <authorList>
            <person name="Varghese N."/>
            <person name="Submissions S."/>
        </authorList>
    </citation>
    <scope>NUCLEOTIDE SEQUENCE [LARGE SCALE GENOMIC DNA]</scope>
    <source>
        <strain evidence="10">DSM 11578</strain>
    </source>
</reference>
<comment type="function">
    <text evidence="7">May have a photoreceptor function.</text>
</comment>
<accession>A0A1I3VQR0</accession>
<evidence type="ECO:0000256" key="7">
    <source>
        <dbReference type="RuleBase" id="RU367151"/>
    </source>
</evidence>
<feature type="domain" description="Photolyase/cryptochrome alpha/beta" evidence="8">
    <location>
        <begin position="3"/>
        <end position="135"/>
    </location>
</feature>
<dbReference type="PANTHER" id="PTHR11455:SF22">
    <property type="entry name" value="CRYPTOCHROME DASH"/>
    <property type="match status" value="1"/>
</dbReference>
<evidence type="ECO:0000256" key="4">
    <source>
        <dbReference type="ARBA" id="ARBA00022827"/>
    </source>
</evidence>
<keyword evidence="10" id="KW-1185">Reference proteome</keyword>
<evidence type="ECO:0000256" key="5">
    <source>
        <dbReference type="ARBA" id="ARBA00022991"/>
    </source>
</evidence>
<keyword evidence="9" id="KW-0456">Lyase</keyword>
<dbReference type="AlphaFoldDB" id="A0A1I3VQR0"/>
<dbReference type="Gene3D" id="3.40.50.620">
    <property type="entry name" value="HUPs"/>
    <property type="match status" value="1"/>
</dbReference>
<name>A0A1I3VQR0_9GAMM</name>
<dbReference type="SUPFAM" id="SSF48173">
    <property type="entry name" value="Cryptochrome/photolyase FAD-binding domain"/>
    <property type="match status" value="1"/>
</dbReference>
<keyword evidence="4 6" id="KW-0274">FAD</keyword>